<name>A0ABM9XJS7_UREUR</name>
<evidence type="ECO:0000313" key="1">
    <source>
        <dbReference type="EMBL" id="EEH01402.1"/>
    </source>
</evidence>
<keyword evidence="2" id="KW-1185">Reference proteome</keyword>
<comment type="caution">
    <text evidence="1">The sequence shown here is derived from an EMBL/GenBank/DDBJ whole genome shotgun (WGS) entry which is preliminary data.</text>
</comment>
<organism evidence="1 2">
    <name type="scientific">Ureaplasma urealyticum serovar 8 str. ATCC 27618</name>
    <dbReference type="NCBI Taxonomy" id="626095"/>
    <lineage>
        <taxon>Bacteria</taxon>
        <taxon>Bacillati</taxon>
        <taxon>Mycoplasmatota</taxon>
        <taxon>Mycoplasmoidales</taxon>
        <taxon>Mycoplasmoidaceae</taxon>
        <taxon>Ureaplasma</taxon>
    </lineage>
</organism>
<evidence type="ECO:0000313" key="2">
    <source>
        <dbReference type="Proteomes" id="UP000003139"/>
    </source>
</evidence>
<protein>
    <submittedName>
        <fullName evidence="1">Uncharacterized protein</fullName>
    </submittedName>
</protein>
<dbReference type="Proteomes" id="UP000003139">
    <property type="component" value="Unassembled WGS sequence"/>
</dbReference>
<gene>
    <name evidence="1" type="ORF">UUR8_0342</name>
</gene>
<reference evidence="1" key="1">
    <citation type="submission" date="2007-03" db="EMBL/GenBank/DDBJ databases">
        <authorList>
            <person name="Methe B."/>
        </authorList>
    </citation>
    <scope>NUCLEOTIDE SEQUENCE</scope>
    <source>
        <strain evidence="1">ATCC 27618</strain>
    </source>
</reference>
<accession>A0ABM9XJS7</accession>
<proteinExistence type="predicted"/>
<dbReference type="EMBL" id="AAYN02000002">
    <property type="protein sequence ID" value="EEH01402.1"/>
    <property type="molecule type" value="Genomic_DNA"/>
</dbReference>
<sequence>MLNKEFFPSLTKVKIINNVNILKNRIKTWLTIRSIIGRLVFFLSVTTDPKNPAINPTAGSWIAYIQNQIPPLINHAKVSTKNPAKIPINGPKYQLKTINAIHVKEITILNPGILICKNPIPKRIATKTAKTTIKLIVLKSFKG</sequence>
<reference evidence="1" key="2">
    <citation type="submission" date="2009-03" db="EMBL/GenBank/DDBJ databases">
        <title>Genome sequence of Ureaplasma urealyticum serovar 8 str. ATCC 27618.</title>
        <authorList>
            <person name="Methe B.A."/>
            <person name="Glass J."/>
            <person name="White K."/>
            <person name="Shrivastava S."/>
        </authorList>
    </citation>
    <scope>NUCLEOTIDE SEQUENCE [LARGE SCALE GENOMIC DNA]</scope>
    <source>
        <strain evidence="1">ATCC 27618</strain>
    </source>
</reference>